<dbReference type="OrthoDB" id="6197669at2"/>
<gene>
    <name evidence="3" type="ORF">BCF53_102330</name>
</gene>
<evidence type="ECO:0000259" key="2">
    <source>
        <dbReference type="Pfam" id="PF09413"/>
    </source>
</evidence>
<dbReference type="InterPro" id="IPR018551">
    <property type="entry name" value="DUF2007"/>
</dbReference>
<keyword evidence="4" id="KW-1185">Reference proteome</keyword>
<feature type="domain" description="DUF2007" evidence="2">
    <location>
        <begin position="1"/>
        <end position="66"/>
    </location>
</feature>
<dbReference type="Gene3D" id="3.30.70.790">
    <property type="entry name" value="UreE, C-terminal domain"/>
    <property type="match status" value="1"/>
</dbReference>
<evidence type="ECO:0000256" key="1">
    <source>
        <dbReference type="SAM" id="Phobius"/>
    </source>
</evidence>
<sequence>MKLIYEAANSIEAHLILNLLEQSHLSARIDGEYLQGGVGDLQAIGIVRVMVDEADYDAAKEIVDHWDASQPEPDATNQISAPGYPLLLPGVIGFVLGVIVTLLLIA</sequence>
<dbReference type="Proteomes" id="UP000295793">
    <property type="component" value="Unassembled WGS sequence"/>
</dbReference>
<keyword evidence="1" id="KW-1133">Transmembrane helix</keyword>
<proteinExistence type="predicted"/>
<dbReference type="AlphaFoldDB" id="A0A4R3ICB2"/>
<dbReference type="Pfam" id="PF09413">
    <property type="entry name" value="DUF2007"/>
    <property type="match status" value="1"/>
</dbReference>
<reference evidence="3 4" key="1">
    <citation type="submission" date="2019-03" db="EMBL/GenBank/DDBJ databases">
        <title>Genomic Encyclopedia of Archaeal and Bacterial Type Strains, Phase II (KMG-II): from individual species to whole genera.</title>
        <authorList>
            <person name="Goeker M."/>
        </authorList>
    </citation>
    <scope>NUCLEOTIDE SEQUENCE [LARGE SCALE GENOMIC DNA]</scope>
    <source>
        <strain evidence="3 4">DSM 15388</strain>
    </source>
</reference>
<keyword evidence="1" id="KW-0472">Membrane</keyword>
<keyword evidence="1" id="KW-0812">Transmembrane</keyword>
<feature type="transmembrane region" description="Helical" evidence="1">
    <location>
        <begin position="86"/>
        <end position="105"/>
    </location>
</feature>
<organism evidence="3 4">
    <name type="scientific">Reinekea marinisedimentorum</name>
    <dbReference type="NCBI Taxonomy" id="230495"/>
    <lineage>
        <taxon>Bacteria</taxon>
        <taxon>Pseudomonadati</taxon>
        <taxon>Pseudomonadota</taxon>
        <taxon>Gammaproteobacteria</taxon>
        <taxon>Oceanospirillales</taxon>
        <taxon>Saccharospirillaceae</taxon>
        <taxon>Reinekea</taxon>
    </lineage>
</organism>
<name>A0A4R3ICB2_9GAMM</name>
<protein>
    <submittedName>
        <fullName evidence="3">Putative signal transducing protein</fullName>
    </submittedName>
</protein>
<accession>A0A4R3ICB2</accession>
<evidence type="ECO:0000313" key="4">
    <source>
        <dbReference type="Proteomes" id="UP000295793"/>
    </source>
</evidence>
<evidence type="ECO:0000313" key="3">
    <source>
        <dbReference type="EMBL" id="TCS43303.1"/>
    </source>
</evidence>
<dbReference type="EMBL" id="SLZR01000002">
    <property type="protein sequence ID" value="TCS43303.1"/>
    <property type="molecule type" value="Genomic_DNA"/>
</dbReference>
<dbReference type="RefSeq" id="WP_132700107.1">
    <property type="nucleotide sequence ID" value="NZ_SLZR01000002.1"/>
</dbReference>
<comment type="caution">
    <text evidence="3">The sequence shown here is derived from an EMBL/GenBank/DDBJ whole genome shotgun (WGS) entry which is preliminary data.</text>
</comment>